<evidence type="ECO:0000313" key="1">
    <source>
        <dbReference type="EMBL" id="KAI3371979.1"/>
    </source>
</evidence>
<reference evidence="1" key="1">
    <citation type="submission" date="2022-04" db="EMBL/GenBank/DDBJ databases">
        <title>Jade perch genome.</title>
        <authorList>
            <person name="Chao B."/>
        </authorList>
    </citation>
    <scope>NUCLEOTIDE SEQUENCE</scope>
    <source>
        <strain evidence="1">CB-2022</strain>
    </source>
</reference>
<organism evidence="1 2">
    <name type="scientific">Scortum barcoo</name>
    <name type="common">barcoo grunter</name>
    <dbReference type="NCBI Taxonomy" id="214431"/>
    <lineage>
        <taxon>Eukaryota</taxon>
        <taxon>Metazoa</taxon>
        <taxon>Chordata</taxon>
        <taxon>Craniata</taxon>
        <taxon>Vertebrata</taxon>
        <taxon>Euteleostomi</taxon>
        <taxon>Actinopterygii</taxon>
        <taxon>Neopterygii</taxon>
        <taxon>Teleostei</taxon>
        <taxon>Neoteleostei</taxon>
        <taxon>Acanthomorphata</taxon>
        <taxon>Eupercaria</taxon>
        <taxon>Centrarchiformes</taxon>
        <taxon>Terapontoidei</taxon>
        <taxon>Terapontidae</taxon>
        <taxon>Scortum</taxon>
    </lineage>
</organism>
<protein>
    <submittedName>
        <fullName evidence="1">Uncharacterized protein</fullName>
    </submittedName>
</protein>
<accession>A0ACB8WWU9</accession>
<comment type="caution">
    <text evidence="1">The sequence shown here is derived from an EMBL/GenBank/DDBJ whole genome shotgun (WGS) entry which is preliminary data.</text>
</comment>
<sequence>MSGITRHYRVIHPWSVKDDGSVLDVINSKKLSANRQVDDQNEMPGSFDAYQEPLEFDNSPGSSHEATVSSSMLKCRFCPLRFHTQRGLSTHCGMKHQEAVAELDELQEEKEQIQKRIHVFKCPHCSYVNTSYHGVLTHCQMRHPTLASRADSLHVDEADVHNWEECLKRPGPGLKLSGYMCKTCPQIYATLEKLNEHCKSNHNGTVAETVPNMVKQVLKPSANTTGLYKCAFCSKQMNGTRKLSYHLDQHRENAKHKEKPDCITTTPEDNSVELSKKDELPILETVEELAQWNTPPVETLTLPPSPLSSPAKPTDPEQPEPDSRGHEHCCQQCGRTFMSLKGLRSHERSHAALAAIKKINNLPTSALKHKIDKYVVYKPGTLRPFLCGFCSFRTTVMGLWRRHFMKKHQESLYSEPPDVQRQLNHYSLMAKASAASTANVQKDKSPKAGLLHCERCNFNTGNLSRMRRHYLNRHGKKILRCKECSFFTGSRKTLGVHMETDHSAFPSGPAYQKDFRCPFCLYQTENKNNMIDHIVLHREERVVPIEVRRPKLSRYLQGIVFRCHKCTFTSGSAENLRSHMTRHRDIKPYKCRLCYFDCTWLSDLETHLSDKHQVERNHELVGQVSLDQLEARVGGRPDQEEEPLITDDGEVVKTEEFVKDCNEVPRETQAETPEDNDIREKDQDQIKEVFDSSPDAAVGQVMENIIDHHAGESSNTDFQSENHDGPEKEWETNESNAQPKLGESEDTRDVSTQQKEEVAEGSSTTCGKIAVRVQAHKLHIEALQHKTLNIEPHVENDILRHIPLLNKDGSIRKIHKKENQDRTVKKEQNMETEVMDNVPNEILLLDDWIHNPKNQVNTKTISASAKTKHRQASNNKAQESFTVERHLLTLTPNCGQLKMSHKEILGVANCKEEHNHETSEKVSDPYEDMPVLENEYLKEEMHPLGSSEEEDRNDRLEQNQDKEDEMIADENENRHTNHEEGDEIKAAEDQHMPKGALTVTGGAAGVQCPSTTAEKLFTCELCGRNLMSSSDLERHIMRHGR</sequence>
<dbReference type="EMBL" id="CM041535">
    <property type="protein sequence ID" value="KAI3371979.1"/>
    <property type="molecule type" value="Genomic_DNA"/>
</dbReference>
<gene>
    <name evidence="1" type="ORF">L3Q82_006851</name>
</gene>
<keyword evidence="2" id="KW-1185">Reference proteome</keyword>
<name>A0ACB8WWU9_9TELE</name>
<evidence type="ECO:0000313" key="2">
    <source>
        <dbReference type="Proteomes" id="UP000831701"/>
    </source>
</evidence>
<dbReference type="Proteomes" id="UP000831701">
    <property type="component" value="Chromosome 5"/>
</dbReference>
<proteinExistence type="predicted"/>